<dbReference type="Proteomes" id="UP000823775">
    <property type="component" value="Unassembled WGS sequence"/>
</dbReference>
<proteinExistence type="predicted"/>
<evidence type="ECO:0000313" key="2">
    <source>
        <dbReference type="Proteomes" id="UP000823775"/>
    </source>
</evidence>
<organism evidence="1 2">
    <name type="scientific">Datura stramonium</name>
    <name type="common">Jimsonweed</name>
    <name type="synonym">Common thornapple</name>
    <dbReference type="NCBI Taxonomy" id="4076"/>
    <lineage>
        <taxon>Eukaryota</taxon>
        <taxon>Viridiplantae</taxon>
        <taxon>Streptophyta</taxon>
        <taxon>Embryophyta</taxon>
        <taxon>Tracheophyta</taxon>
        <taxon>Spermatophyta</taxon>
        <taxon>Magnoliopsida</taxon>
        <taxon>eudicotyledons</taxon>
        <taxon>Gunneridae</taxon>
        <taxon>Pentapetalae</taxon>
        <taxon>asterids</taxon>
        <taxon>lamiids</taxon>
        <taxon>Solanales</taxon>
        <taxon>Solanaceae</taxon>
        <taxon>Solanoideae</taxon>
        <taxon>Datureae</taxon>
        <taxon>Datura</taxon>
    </lineage>
</organism>
<evidence type="ECO:0000313" key="1">
    <source>
        <dbReference type="EMBL" id="MCE5167083.1"/>
    </source>
</evidence>
<name>A0ABS8Y5Z5_DATST</name>
<dbReference type="EMBL" id="JACEIK010048135">
    <property type="protein sequence ID" value="MCE5167083.1"/>
    <property type="molecule type" value="Genomic_DNA"/>
</dbReference>
<keyword evidence="2" id="KW-1185">Reference proteome</keyword>
<sequence length="98" mass="10286">MVRISGVVCGGFGFFGSDGGKRRDEGRGLEGDQVRVAGDGEEGGLVAAASGDGEKRRVRGEADCGYFPVAKGKGRRMVEGCGDVMVRVGSVQQLRRSY</sequence>
<gene>
    <name evidence="1" type="ORF">HAX54_036361</name>
</gene>
<protein>
    <submittedName>
        <fullName evidence="1">Uncharacterized protein</fullName>
    </submittedName>
</protein>
<feature type="non-terminal residue" evidence="1">
    <location>
        <position position="98"/>
    </location>
</feature>
<comment type="caution">
    <text evidence="1">The sequence shown here is derived from an EMBL/GenBank/DDBJ whole genome shotgun (WGS) entry which is preliminary data.</text>
</comment>
<reference evidence="1 2" key="1">
    <citation type="journal article" date="2021" name="BMC Genomics">
        <title>Datura genome reveals duplications of psychoactive alkaloid biosynthetic genes and high mutation rate following tissue culture.</title>
        <authorList>
            <person name="Rajewski A."/>
            <person name="Carter-House D."/>
            <person name="Stajich J."/>
            <person name="Litt A."/>
        </authorList>
    </citation>
    <scope>NUCLEOTIDE SEQUENCE [LARGE SCALE GENOMIC DNA]</scope>
    <source>
        <strain evidence="1">AR-01</strain>
    </source>
</reference>
<accession>A0ABS8Y5Z5</accession>